<keyword evidence="3" id="KW-1185">Reference proteome</keyword>
<comment type="caution">
    <text evidence="2">The sequence shown here is derived from an EMBL/GenBank/DDBJ whole genome shotgun (WGS) entry which is preliminary data.</text>
</comment>
<dbReference type="Proteomes" id="UP000311605">
    <property type="component" value="Unassembled WGS sequence"/>
</dbReference>
<protein>
    <recommendedName>
        <fullName evidence="4">J domain-containing protein</fullName>
    </recommendedName>
</protein>
<dbReference type="EMBL" id="VDMN01000003">
    <property type="protein sequence ID" value="TNM62837.1"/>
    <property type="molecule type" value="Genomic_DNA"/>
</dbReference>
<evidence type="ECO:0000313" key="2">
    <source>
        <dbReference type="EMBL" id="TNM62837.1"/>
    </source>
</evidence>
<gene>
    <name evidence="2" type="ORF">FHP24_16595</name>
</gene>
<feature type="region of interest" description="Disordered" evidence="1">
    <location>
        <begin position="62"/>
        <end position="97"/>
    </location>
</feature>
<dbReference type="RefSeq" id="WP_139677330.1">
    <property type="nucleotide sequence ID" value="NZ_VDMN01000003.1"/>
</dbReference>
<name>A0A5C4XHF5_9HYPH</name>
<evidence type="ECO:0008006" key="4">
    <source>
        <dbReference type="Google" id="ProtNLM"/>
    </source>
</evidence>
<sequence>MLLGQSVFQSVLTRLKDEQKDDEETAPEDADFRIRGLGAGFLTPDGRPAGAEADTGAYFDYLSDWPGTNPDAGKSEADTSPDTEDAGKQPEAPVMPPHLERLTEAEIAEDLAISSKDGEAALNEKRRQFAKLNHPDRVAPEFRDNATMRMKTANLMIDRALASLYWR</sequence>
<reference evidence="2 3" key="1">
    <citation type="submission" date="2019-06" db="EMBL/GenBank/DDBJ databases">
        <title>The draft genome of Rhizobium smilacinae PTYR-5.</title>
        <authorList>
            <person name="Liu L."/>
            <person name="Li L."/>
            <person name="Zhang X."/>
        </authorList>
    </citation>
    <scope>NUCLEOTIDE SEQUENCE [LARGE SCALE GENOMIC DNA]</scope>
    <source>
        <strain evidence="2 3">PTYR-5</strain>
    </source>
</reference>
<evidence type="ECO:0000256" key="1">
    <source>
        <dbReference type="SAM" id="MobiDB-lite"/>
    </source>
</evidence>
<accession>A0A5C4XHF5</accession>
<evidence type="ECO:0000313" key="3">
    <source>
        <dbReference type="Proteomes" id="UP000311605"/>
    </source>
</evidence>
<organism evidence="2 3">
    <name type="scientific">Aliirhizobium smilacinae</name>
    <dbReference type="NCBI Taxonomy" id="1395944"/>
    <lineage>
        <taxon>Bacteria</taxon>
        <taxon>Pseudomonadati</taxon>
        <taxon>Pseudomonadota</taxon>
        <taxon>Alphaproteobacteria</taxon>
        <taxon>Hyphomicrobiales</taxon>
        <taxon>Rhizobiaceae</taxon>
        <taxon>Aliirhizobium</taxon>
    </lineage>
</organism>
<proteinExistence type="predicted"/>
<dbReference type="AlphaFoldDB" id="A0A5C4XHF5"/>
<dbReference type="OrthoDB" id="7932606at2"/>